<dbReference type="InterPro" id="IPR000866">
    <property type="entry name" value="AhpC/TSA"/>
</dbReference>
<dbReference type="RefSeq" id="WP_161818144.1">
    <property type="nucleotide sequence ID" value="NZ_JAACJS010000011.1"/>
</dbReference>
<dbReference type="PIRSF" id="PIRSF000239">
    <property type="entry name" value="AHPC"/>
    <property type="match status" value="1"/>
</dbReference>
<name>A0ABW9ZTY8_9BACT</name>
<feature type="domain" description="Thioredoxin" evidence="3">
    <location>
        <begin position="3"/>
        <end position="157"/>
    </location>
</feature>
<evidence type="ECO:0000313" key="4">
    <source>
        <dbReference type="EMBL" id="NCI49837.1"/>
    </source>
</evidence>
<evidence type="ECO:0000256" key="1">
    <source>
        <dbReference type="ARBA" id="ARBA00023002"/>
    </source>
</evidence>
<dbReference type="InterPro" id="IPR013766">
    <property type="entry name" value="Thioredoxin_domain"/>
</dbReference>
<proteinExistence type="predicted"/>
<dbReference type="InterPro" id="IPR050455">
    <property type="entry name" value="Tpx_Peroxidase_subfamily"/>
</dbReference>
<organism evidence="4 5">
    <name type="scientific">Sediminibacterium roseum</name>
    <dbReference type="NCBI Taxonomy" id="1978412"/>
    <lineage>
        <taxon>Bacteria</taxon>
        <taxon>Pseudomonadati</taxon>
        <taxon>Bacteroidota</taxon>
        <taxon>Chitinophagia</taxon>
        <taxon>Chitinophagales</taxon>
        <taxon>Chitinophagaceae</taxon>
        <taxon>Sediminibacterium</taxon>
    </lineage>
</organism>
<keyword evidence="2" id="KW-0676">Redox-active center</keyword>
<keyword evidence="5" id="KW-1185">Reference proteome</keyword>
<comment type="caution">
    <text evidence="4">The sequence shown here is derived from an EMBL/GenBank/DDBJ whole genome shotgun (WGS) entry which is preliminary data.</text>
</comment>
<evidence type="ECO:0000259" key="3">
    <source>
        <dbReference type="PROSITE" id="PS51352"/>
    </source>
</evidence>
<dbReference type="InterPro" id="IPR036249">
    <property type="entry name" value="Thioredoxin-like_sf"/>
</dbReference>
<dbReference type="PANTHER" id="PTHR43110">
    <property type="entry name" value="THIOL PEROXIDASE"/>
    <property type="match status" value="1"/>
</dbReference>
<dbReference type="Gene3D" id="3.40.30.10">
    <property type="entry name" value="Glutaredoxin"/>
    <property type="match status" value="1"/>
</dbReference>
<protein>
    <submittedName>
        <fullName evidence="4">Redoxin domain-containing protein</fullName>
    </submittedName>
</protein>
<accession>A0ABW9ZTY8</accession>
<reference evidence="4 5" key="1">
    <citation type="submission" date="2020-01" db="EMBL/GenBank/DDBJ databases">
        <title>Genome analysis.</title>
        <authorList>
            <person name="Wu S."/>
            <person name="Wang G."/>
        </authorList>
    </citation>
    <scope>NUCLEOTIDE SEQUENCE [LARGE SCALE GENOMIC DNA]</scope>
    <source>
        <strain evidence="4 5">SYL130</strain>
    </source>
</reference>
<dbReference type="SUPFAM" id="SSF52833">
    <property type="entry name" value="Thioredoxin-like"/>
    <property type="match status" value="1"/>
</dbReference>
<dbReference type="PANTHER" id="PTHR43110:SF1">
    <property type="entry name" value="THIOL PEROXIDASE"/>
    <property type="match status" value="1"/>
</dbReference>
<dbReference type="EMBL" id="JAACJS010000011">
    <property type="protein sequence ID" value="NCI49837.1"/>
    <property type="molecule type" value="Genomic_DNA"/>
</dbReference>
<dbReference type="Pfam" id="PF00578">
    <property type="entry name" value="AhpC-TSA"/>
    <property type="match status" value="1"/>
</dbReference>
<keyword evidence="1" id="KW-0560">Oxidoreductase</keyword>
<dbReference type="Proteomes" id="UP000753802">
    <property type="component" value="Unassembled WGS sequence"/>
</dbReference>
<dbReference type="InterPro" id="IPR024706">
    <property type="entry name" value="Peroxiredoxin_AhpC-typ"/>
</dbReference>
<dbReference type="PROSITE" id="PS51352">
    <property type="entry name" value="THIOREDOXIN_2"/>
    <property type="match status" value="1"/>
</dbReference>
<sequence>MSIQTGQQAPDFTLFDTDKNKVSLADQKGSNVVLLFFPLAFTGVCTAELCNVRDNIGIYNNTNAKVFGISVDSLFTLGKFKAEQNLNFPLLSDFNKEAAKAYNVLYETFPAFEMQGVSKRAAFVIDKDGVVQYAEICPTPGDLPNFDAIQQTLNGLN</sequence>
<evidence type="ECO:0000313" key="5">
    <source>
        <dbReference type="Proteomes" id="UP000753802"/>
    </source>
</evidence>
<gene>
    <name evidence="4" type="ORF">GWC95_07885</name>
</gene>
<evidence type="ECO:0000256" key="2">
    <source>
        <dbReference type="ARBA" id="ARBA00023284"/>
    </source>
</evidence>